<reference evidence="2 3" key="1">
    <citation type="submission" date="2017-03" db="EMBL/GenBank/DDBJ databases">
        <title>Genomes of endolithic fungi from Antarctica.</title>
        <authorList>
            <person name="Coleine C."/>
            <person name="Masonjones S."/>
            <person name="Stajich J.E."/>
        </authorList>
    </citation>
    <scope>NUCLEOTIDE SEQUENCE [LARGE SCALE GENOMIC DNA]</scope>
    <source>
        <strain evidence="2 3">CCFEE 5184</strain>
    </source>
</reference>
<dbReference type="GO" id="GO:0046983">
    <property type="term" value="F:protein dimerization activity"/>
    <property type="evidence" value="ECO:0007669"/>
    <property type="project" value="InterPro"/>
</dbReference>
<dbReference type="SUPFAM" id="SSF46785">
    <property type="entry name" value="Winged helix' DNA-binding domain"/>
    <property type="match status" value="1"/>
</dbReference>
<dbReference type="Gene3D" id="1.10.10.10">
    <property type="entry name" value="Winged helix-like DNA-binding domain superfamily/Winged helix DNA-binding domain"/>
    <property type="match status" value="1"/>
</dbReference>
<keyword evidence="3" id="KW-1185">Reference proteome</keyword>
<feature type="domain" description="O-methyltransferase dimerisation" evidence="1">
    <location>
        <begin position="6"/>
        <end position="69"/>
    </location>
</feature>
<gene>
    <name evidence="2" type="ORF">B0A55_02577</name>
</gene>
<dbReference type="Pfam" id="PF08100">
    <property type="entry name" value="Dimerisation"/>
    <property type="match status" value="1"/>
</dbReference>
<evidence type="ECO:0000313" key="2">
    <source>
        <dbReference type="EMBL" id="TKA77220.1"/>
    </source>
</evidence>
<dbReference type="AlphaFoldDB" id="A0A4U0XJB8"/>
<dbReference type="InterPro" id="IPR036390">
    <property type="entry name" value="WH_DNA-bd_sf"/>
</dbReference>
<evidence type="ECO:0000259" key="1">
    <source>
        <dbReference type="Pfam" id="PF08100"/>
    </source>
</evidence>
<protein>
    <recommendedName>
        <fullName evidence="1">O-methyltransferase dimerisation domain-containing protein</fullName>
    </recommendedName>
</protein>
<organism evidence="2 3">
    <name type="scientific">Friedmanniomyces simplex</name>
    <dbReference type="NCBI Taxonomy" id="329884"/>
    <lineage>
        <taxon>Eukaryota</taxon>
        <taxon>Fungi</taxon>
        <taxon>Dikarya</taxon>
        <taxon>Ascomycota</taxon>
        <taxon>Pezizomycotina</taxon>
        <taxon>Dothideomycetes</taxon>
        <taxon>Dothideomycetidae</taxon>
        <taxon>Mycosphaerellales</taxon>
        <taxon>Teratosphaeriaceae</taxon>
        <taxon>Friedmanniomyces</taxon>
    </lineage>
</organism>
<dbReference type="Proteomes" id="UP000309340">
    <property type="component" value="Unassembled WGS sequence"/>
</dbReference>
<comment type="caution">
    <text evidence="2">The sequence shown here is derived from an EMBL/GenBank/DDBJ whole genome shotgun (WGS) entry which is preliminary data.</text>
</comment>
<evidence type="ECO:0000313" key="3">
    <source>
        <dbReference type="Proteomes" id="UP000309340"/>
    </source>
</evidence>
<dbReference type="InterPro" id="IPR012967">
    <property type="entry name" value="COMT_dimerisation"/>
</dbReference>
<sequence>MVQLGVELDLFKAVDDEPERRWTVADLANLIGADATLLFLRYLFTLGVVRENPDATYSATDATRWLATDAAESDVKQNKAANRAMF</sequence>
<proteinExistence type="predicted"/>
<dbReference type="OrthoDB" id="2410195at2759"/>
<accession>A0A4U0XJB8</accession>
<name>A0A4U0XJB8_9PEZI</name>
<dbReference type="EMBL" id="NAJQ01000143">
    <property type="protein sequence ID" value="TKA77220.1"/>
    <property type="molecule type" value="Genomic_DNA"/>
</dbReference>
<dbReference type="InterPro" id="IPR036388">
    <property type="entry name" value="WH-like_DNA-bd_sf"/>
</dbReference>